<keyword evidence="1" id="KW-0175">Coiled coil</keyword>
<dbReference type="KEGG" id="lel:PVL30_004284"/>
<dbReference type="OrthoDB" id="4020157at2759"/>
<keyword evidence="4" id="KW-1185">Reference proteome</keyword>
<evidence type="ECO:0000256" key="2">
    <source>
        <dbReference type="SAM" id="MobiDB-lite"/>
    </source>
</evidence>
<dbReference type="EMBL" id="CH981529">
    <property type="protein sequence ID" value="EDK46383.1"/>
    <property type="molecule type" value="Genomic_DNA"/>
</dbReference>
<proteinExistence type="predicted"/>
<evidence type="ECO:0000313" key="4">
    <source>
        <dbReference type="Proteomes" id="UP000001996"/>
    </source>
</evidence>
<evidence type="ECO:0000313" key="3">
    <source>
        <dbReference type="EMBL" id="EDK46383.1"/>
    </source>
</evidence>
<dbReference type="AlphaFoldDB" id="A5E4M5"/>
<protein>
    <submittedName>
        <fullName evidence="3">Uncharacterized protein</fullName>
    </submittedName>
</protein>
<dbReference type="VEuPathDB" id="FungiDB:LELG_04564"/>
<evidence type="ECO:0000256" key="1">
    <source>
        <dbReference type="SAM" id="Coils"/>
    </source>
</evidence>
<feature type="region of interest" description="Disordered" evidence="2">
    <location>
        <begin position="1"/>
        <end position="54"/>
    </location>
</feature>
<reference evidence="3 4" key="1">
    <citation type="journal article" date="2009" name="Nature">
        <title>Evolution of pathogenicity and sexual reproduction in eight Candida genomes.</title>
        <authorList>
            <person name="Butler G."/>
            <person name="Rasmussen M.D."/>
            <person name="Lin M.F."/>
            <person name="Santos M.A."/>
            <person name="Sakthikumar S."/>
            <person name="Munro C.A."/>
            <person name="Rheinbay E."/>
            <person name="Grabherr M."/>
            <person name="Forche A."/>
            <person name="Reedy J.L."/>
            <person name="Agrafioti I."/>
            <person name="Arnaud M.B."/>
            <person name="Bates S."/>
            <person name="Brown A.J."/>
            <person name="Brunke S."/>
            <person name="Costanzo M.C."/>
            <person name="Fitzpatrick D.A."/>
            <person name="de Groot P.W."/>
            <person name="Harris D."/>
            <person name="Hoyer L.L."/>
            <person name="Hube B."/>
            <person name="Klis F.M."/>
            <person name="Kodira C."/>
            <person name="Lennard N."/>
            <person name="Logue M.E."/>
            <person name="Martin R."/>
            <person name="Neiman A.M."/>
            <person name="Nikolaou E."/>
            <person name="Quail M.A."/>
            <person name="Quinn J."/>
            <person name="Santos M.C."/>
            <person name="Schmitzberger F.F."/>
            <person name="Sherlock G."/>
            <person name="Shah P."/>
            <person name="Silverstein K.A."/>
            <person name="Skrzypek M.S."/>
            <person name="Soll D."/>
            <person name="Staggs R."/>
            <person name="Stansfield I."/>
            <person name="Stumpf M.P."/>
            <person name="Sudbery P.E."/>
            <person name="Srikantha T."/>
            <person name="Zeng Q."/>
            <person name="Berman J."/>
            <person name="Berriman M."/>
            <person name="Heitman J."/>
            <person name="Gow N.A."/>
            <person name="Lorenz M.C."/>
            <person name="Birren B.W."/>
            <person name="Kellis M."/>
            <person name="Cuomo C.A."/>
        </authorList>
    </citation>
    <scope>NUCLEOTIDE SEQUENCE [LARGE SCALE GENOMIC DNA]</scope>
    <source>
        <strain evidence="4">ATCC 11503 / BCRC 21390 / CBS 2605 / JCM 1781 / NBRC 1676 / NRRL YB-4239</strain>
    </source>
</reference>
<name>A5E4M5_LODEL</name>
<dbReference type="GeneID" id="5231528"/>
<dbReference type="HOGENOM" id="CLU_1098660_0_0_1"/>
<sequence length="253" mass="28468">MLEDIAMEVEGKLSPTNSTASSSSNQSFSHTATTLPSSPTAAATTTTISSSPSILESTLQIQQERSRYRLHPLSSSPLRLPTTSRTTTTRITPKRNYTHDHQIAYQRYQTGTDGIYGSPRGMGDGAGAGASAGTSAGANGRVINNRNKHLKIKQLRDQHRQDILSLRREKIDHHQSQQDYMTHQERELGIVITEEEIERLLNEEKALQEELARKRDCGEETEADKVEMMDEAERRLWEEEMELIEMIEEMGID</sequence>
<dbReference type="InParanoid" id="A5E4M5"/>
<feature type="compositionally biased region" description="Low complexity" evidence="2">
    <location>
        <begin position="14"/>
        <end position="54"/>
    </location>
</feature>
<accession>A5E4M5</accession>
<gene>
    <name evidence="3" type="ORF">LELG_04564</name>
</gene>
<feature type="coiled-coil region" evidence="1">
    <location>
        <begin position="190"/>
        <end position="249"/>
    </location>
</feature>
<dbReference type="Proteomes" id="UP000001996">
    <property type="component" value="Unassembled WGS sequence"/>
</dbReference>
<organism evidence="3 4">
    <name type="scientific">Lodderomyces elongisporus (strain ATCC 11503 / CBS 2605 / JCM 1781 / NBRC 1676 / NRRL YB-4239)</name>
    <name type="common">Yeast</name>
    <name type="synonym">Saccharomyces elongisporus</name>
    <dbReference type="NCBI Taxonomy" id="379508"/>
    <lineage>
        <taxon>Eukaryota</taxon>
        <taxon>Fungi</taxon>
        <taxon>Dikarya</taxon>
        <taxon>Ascomycota</taxon>
        <taxon>Saccharomycotina</taxon>
        <taxon>Pichiomycetes</taxon>
        <taxon>Debaryomycetaceae</taxon>
        <taxon>Candida/Lodderomyces clade</taxon>
        <taxon>Lodderomyces</taxon>
    </lineage>
</organism>